<comment type="caution">
    <text evidence="1">The sequence shown here is derived from an EMBL/GenBank/DDBJ whole genome shotgun (WGS) entry which is preliminary data.</text>
</comment>
<name>A0AAV6SMF3_SOLSE</name>
<accession>A0AAV6SMF3</accession>
<evidence type="ECO:0000313" key="2">
    <source>
        <dbReference type="Proteomes" id="UP000693946"/>
    </source>
</evidence>
<proteinExistence type="predicted"/>
<dbReference type="Proteomes" id="UP000693946">
    <property type="component" value="Linkage Group LG12"/>
</dbReference>
<protein>
    <submittedName>
        <fullName evidence="1">Uncharacterized protein</fullName>
    </submittedName>
</protein>
<sequence length="112" mass="12197">MDHGVAQLGIQFNQNSTHLIPPGKMAFTDSSTQPLAPPVQQLRKPHVPTPGQYAGDMWLAGGFSSSALLIEFMLLMTTSSTLPKPQTVNALDGRLIAQLYTFHLTFSQDILC</sequence>
<dbReference type="EMBL" id="JAGKHQ010000004">
    <property type="protein sequence ID" value="KAG7518861.1"/>
    <property type="molecule type" value="Genomic_DNA"/>
</dbReference>
<keyword evidence="2" id="KW-1185">Reference proteome</keyword>
<evidence type="ECO:0000313" key="1">
    <source>
        <dbReference type="EMBL" id="KAG7518861.1"/>
    </source>
</evidence>
<dbReference type="AlphaFoldDB" id="A0AAV6SMF3"/>
<organism evidence="1 2">
    <name type="scientific">Solea senegalensis</name>
    <name type="common">Senegalese sole</name>
    <dbReference type="NCBI Taxonomy" id="28829"/>
    <lineage>
        <taxon>Eukaryota</taxon>
        <taxon>Metazoa</taxon>
        <taxon>Chordata</taxon>
        <taxon>Craniata</taxon>
        <taxon>Vertebrata</taxon>
        <taxon>Euteleostomi</taxon>
        <taxon>Actinopterygii</taxon>
        <taxon>Neopterygii</taxon>
        <taxon>Teleostei</taxon>
        <taxon>Neoteleostei</taxon>
        <taxon>Acanthomorphata</taxon>
        <taxon>Carangaria</taxon>
        <taxon>Pleuronectiformes</taxon>
        <taxon>Pleuronectoidei</taxon>
        <taxon>Soleidae</taxon>
        <taxon>Solea</taxon>
    </lineage>
</organism>
<reference evidence="1 2" key="1">
    <citation type="journal article" date="2021" name="Sci. Rep.">
        <title>Chromosome anchoring in Senegalese sole (Solea senegalensis) reveals sex-associated markers and genome rearrangements in flatfish.</title>
        <authorList>
            <person name="Guerrero-Cozar I."/>
            <person name="Gomez-Garrido J."/>
            <person name="Berbel C."/>
            <person name="Martinez-Blanch J.F."/>
            <person name="Alioto T."/>
            <person name="Claros M.G."/>
            <person name="Gagnaire P.A."/>
            <person name="Manchado M."/>
        </authorList>
    </citation>
    <scope>NUCLEOTIDE SEQUENCE [LARGE SCALE GENOMIC DNA]</scope>
    <source>
        <strain evidence="1">Sse05_10M</strain>
    </source>
</reference>
<gene>
    <name evidence="1" type="ORF">JOB18_045592</name>
</gene>